<proteinExistence type="predicted"/>
<sequence>MEWIYNFLFSAVFAVYLFIKAPKYNKNRWLWAVLGYFFTIFALCAFFIRTGRKKLGWILISIIVLLTIVGAFLIFGILYFFGSLKG</sequence>
<feature type="transmembrane region" description="Helical" evidence="1">
    <location>
        <begin position="55"/>
        <end position="81"/>
    </location>
</feature>
<name>A0A084H1W5_METID</name>
<evidence type="ECO:0000313" key="3">
    <source>
        <dbReference type="Proteomes" id="UP000028549"/>
    </source>
</evidence>
<reference evidence="2 3" key="1">
    <citation type="journal article" date="2005" name="Int. J. Syst. Evol. Microbiol.">
        <title>Bacillus cibi sp. nov., isolated from jeotgal, a traditional Korean fermented seafood.</title>
        <authorList>
            <person name="Yoon J.H."/>
            <person name="Lee C.H."/>
            <person name="Oh T.K."/>
        </authorList>
    </citation>
    <scope>NUCLEOTIDE SEQUENCE [LARGE SCALE GENOMIC DNA]</scope>
    <source>
        <strain evidence="2 3">DSM 16189</strain>
    </source>
</reference>
<evidence type="ECO:0000313" key="2">
    <source>
        <dbReference type="EMBL" id="KEZ53577.1"/>
    </source>
</evidence>
<accession>A0A084H1W5</accession>
<keyword evidence="1" id="KW-0812">Transmembrane</keyword>
<gene>
    <name evidence="2" type="ORF">GS18_0200875</name>
</gene>
<dbReference type="OrthoDB" id="2930714at2"/>
<organism evidence="2 3">
    <name type="scientific">Metabacillus indicus</name>
    <name type="common">Bacillus indicus</name>
    <dbReference type="NCBI Taxonomy" id="246786"/>
    <lineage>
        <taxon>Bacteria</taxon>
        <taxon>Bacillati</taxon>
        <taxon>Bacillota</taxon>
        <taxon>Bacilli</taxon>
        <taxon>Bacillales</taxon>
        <taxon>Bacillaceae</taxon>
        <taxon>Metabacillus</taxon>
    </lineage>
</organism>
<keyword evidence="1" id="KW-1133">Transmembrane helix</keyword>
<keyword evidence="1" id="KW-0472">Membrane</keyword>
<keyword evidence="3" id="KW-1185">Reference proteome</keyword>
<dbReference type="EMBL" id="JNVC02000001">
    <property type="protein sequence ID" value="KEZ53577.1"/>
    <property type="molecule type" value="Genomic_DNA"/>
</dbReference>
<dbReference type="AlphaFoldDB" id="A0A084H1W5"/>
<dbReference type="Proteomes" id="UP000028549">
    <property type="component" value="Unassembled WGS sequence"/>
</dbReference>
<feature type="transmembrane region" description="Helical" evidence="1">
    <location>
        <begin position="7"/>
        <end position="23"/>
    </location>
</feature>
<protein>
    <submittedName>
        <fullName evidence="2">Uncharacterized protein</fullName>
    </submittedName>
</protein>
<comment type="caution">
    <text evidence="2">The sequence shown here is derived from an EMBL/GenBank/DDBJ whole genome shotgun (WGS) entry which is preliminary data.</text>
</comment>
<evidence type="ECO:0000256" key="1">
    <source>
        <dbReference type="SAM" id="Phobius"/>
    </source>
</evidence>
<dbReference type="RefSeq" id="WP_029565203.1">
    <property type="nucleotide sequence ID" value="NZ_JNVC02000001.1"/>
</dbReference>
<feature type="transmembrane region" description="Helical" evidence="1">
    <location>
        <begin position="29"/>
        <end position="48"/>
    </location>
</feature>